<organism evidence="2 3">
    <name type="scientific">Bacteroides uniformis</name>
    <dbReference type="NCBI Taxonomy" id="820"/>
    <lineage>
        <taxon>Bacteria</taxon>
        <taxon>Pseudomonadati</taxon>
        <taxon>Bacteroidota</taxon>
        <taxon>Bacteroidia</taxon>
        <taxon>Bacteroidales</taxon>
        <taxon>Bacteroidaceae</taxon>
        <taxon>Bacteroides</taxon>
    </lineage>
</organism>
<dbReference type="FunFam" id="2.60.40.1120:FF:000003">
    <property type="entry name" value="Outer membrane protein Omp121"/>
    <property type="match status" value="1"/>
</dbReference>
<proteinExistence type="predicted"/>
<gene>
    <name evidence="2" type="ORF">DWW83_14585</name>
</gene>
<comment type="caution">
    <text evidence="2">The sequence shown here is derived from an EMBL/GenBank/DDBJ whole genome shotgun (WGS) entry which is preliminary data.</text>
</comment>
<dbReference type="InterPro" id="IPR008969">
    <property type="entry name" value="CarboxyPept-like_regulatory"/>
</dbReference>
<dbReference type="Proteomes" id="UP000284022">
    <property type="component" value="Unassembled WGS sequence"/>
</dbReference>
<evidence type="ECO:0000313" key="2">
    <source>
        <dbReference type="EMBL" id="RGU37779.1"/>
    </source>
</evidence>
<protein>
    <submittedName>
        <fullName evidence="2">SusC/RagA family TonB-linked outer membrane protein</fullName>
    </submittedName>
</protein>
<feature type="chain" id="PRO_5019564957" evidence="1">
    <location>
        <begin position="30"/>
        <end position="141"/>
    </location>
</feature>
<feature type="signal peptide" evidence="1">
    <location>
        <begin position="1"/>
        <end position="29"/>
    </location>
</feature>
<reference evidence="2 3" key="1">
    <citation type="submission" date="2018-08" db="EMBL/GenBank/DDBJ databases">
        <title>A genome reference for cultivated species of the human gut microbiota.</title>
        <authorList>
            <person name="Zou Y."/>
            <person name="Xue W."/>
            <person name="Luo G."/>
        </authorList>
    </citation>
    <scope>NUCLEOTIDE SEQUENCE [LARGE SCALE GENOMIC DNA]</scope>
    <source>
        <strain evidence="2 3">AF17-20</strain>
    </source>
</reference>
<keyword evidence="1" id="KW-0732">Signal</keyword>
<dbReference type="Pfam" id="PF13715">
    <property type="entry name" value="CarbopepD_reg_2"/>
    <property type="match status" value="1"/>
</dbReference>
<dbReference type="AlphaFoldDB" id="A0A412SJE2"/>
<dbReference type="EMBL" id="QRXV01000015">
    <property type="protein sequence ID" value="RGU37779.1"/>
    <property type="molecule type" value="Genomic_DNA"/>
</dbReference>
<dbReference type="SUPFAM" id="SSF49464">
    <property type="entry name" value="Carboxypeptidase regulatory domain-like"/>
    <property type="match status" value="1"/>
</dbReference>
<dbReference type="Gene3D" id="2.60.40.1120">
    <property type="entry name" value="Carboxypeptidase-like, regulatory domain"/>
    <property type="match status" value="1"/>
</dbReference>
<evidence type="ECO:0000313" key="3">
    <source>
        <dbReference type="Proteomes" id="UP000284022"/>
    </source>
</evidence>
<accession>A0A412SJE2</accession>
<sequence length="141" mass="15227">MKKKSLKRCLKKRMILLLGFLMMTGVAVAQQLQVQGKVTDATGEGLIGASVLVKGTTSGVITDIDGNYVLLNVNPDAILIFSYVGYQTQELNVSGRNKIDVVLHDDQQVLEEVVVVGYGSLSKTSNPQLSSSASFLRLNIL</sequence>
<feature type="non-terminal residue" evidence="2">
    <location>
        <position position="141"/>
    </location>
</feature>
<name>A0A412SJE2_BACUN</name>
<evidence type="ECO:0000256" key="1">
    <source>
        <dbReference type="SAM" id="SignalP"/>
    </source>
</evidence>